<organism evidence="1 2">
    <name type="scientific">Bordetella parapertussis (strain Bpp5)</name>
    <dbReference type="NCBI Taxonomy" id="1208660"/>
    <lineage>
        <taxon>Bacteria</taxon>
        <taxon>Pseudomonadati</taxon>
        <taxon>Pseudomonadota</taxon>
        <taxon>Betaproteobacteria</taxon>
        <taxon>Burkholderiales</taxon>
        <taxon>Alcaligenaceae</taxon>
        <taxon>Bordetella</taxon>
    </lineage>
</organism>
<gene>
    <name evidence="1" type="ordered locus">BN117_2081</name>
</gene>
<dbReference type="HOGENOM" id="CLU_2258301_0_0_4"/>
<evidence type="ECO:0000313" key="2">
    <source>
        <dbReference type="Proteomes" id="UP000008035"/>
    </source>
</evidence>
<accession>K0MHF6</accession>
<reference evidence="1 2" key="1">
    <citation type="journal article" date="2012" name="BMC Genomics">
        <title>Comparative genomics of the classical Bordetella subspecies: the evolution and exchange of virulence-associated diversity amongst closely related pathogens.</title>
        <authorList>
            <person name="Park J."/>
            <person name="Zhang Y."/>
            <person name="Buboltz A.M."/>
            <person name="Zhang X."/>
            <person name="Schuster S.C."/>
            <person name="Ahuja U."/>
            <person name="Liu M."/>
            <person name="Miller J.F."/>
            <person name="Sebaihia M."/>
            <person name="Bentley S.D."/>
            <person name="Parkhill J."/>
            <person name="Harvill E.T."/>
        </authorList>
    </citation>
    <scope>NUCLEOTIDE SEQUENCE [LARGE SCALE GENOMIC DNA]</scope>
    <source>
        <strain evidence="1 2">Bpp5</strain>
    </source>
</reference>
<dbReference type="Proteomes" id="UP000008035">
    <property type="component" value="Chromosome"/>
</dbReference>
<name>K0MHF6_BORPB</name>
<dbReference type="KEGG" id="bpar:BN117_2081"/>
<dbReference type="AlphaFoldDB" id="K0MHF6"/>
<proteinExistence type="predicted"/>
<sequence length="103" mass="11363">MLGSLSLAGKDETYQFTRRGLSAQFDDHDSVHRRAGGVRAFPGPAVSLCAQLVEKVHDRLFRRVIEGTPGDLLGVVQQFFGFRLDWDKANSPYPDSVTDAVTP</sequence>
<evidence type="ECO:0000313" key="1">
    <source>
        <dbReference type="EMBL" id="CCJ49414.1"/>
    </source>
</evidence>
<protein>
    <submittedName>
        <fullName evidence="1">Uncharacterized protein</fullName>
    </submittedName>
</protein>
<dbReference type="EMBL" id="HE965803">
    <property type="protein sequence ID" value="CCJ49414.1"/>
    <property type="molecule type" value="Genomic_DNA"/>
</dbReference>